<dbReference type="Proteomes" id="UP000198677">
    <property type="component" value="Unassembled WGS sequence"/>
</dbReference>
<name>A0A1H7YWY5_9NOCA</name>
<dbReference type="CDD" id="cd21112">
    <property type="entry name" value="alphaLP-like"/>
    <property type="match status" value="1"/>
</dbReference>
<protein>
    <submittedName>
        <fullName evidence="1">Trypsin</fullName>
    </submittedName>
</protein>
<evidence type="ECO:0000313" key="2">
    <source>
        <dbReference type="Proteomes" id="UP000198677"/>
    </source>
</evidence>
<dbReference type="Gene3D" id="2.60.40.10">
    <property type="entry name" value="Immunoglobulins"/>
    <property type="match status" value="1"/>
</dbReference>
<feature type="non-terminal residue" evidence="1">
    <location>
        <position position="1"/>
    </location>
</feature>
<dbReference type="InterPro" id="IPR043504">
    <property type="entry name" value="Peptidase_S1_PA_chymotrypsin"/>
</dbReference>
<dbReference type="OrthoDB" id="4151186at2"/>
<dbReference type="Gene3D" id="2.40.10.10">
    <property type="entry name" value="Trypsin-like serine proteases"/>
    <property type="match status" value="2"/>
</dbReference>
<dbReference type="InterPro" id="IPR009003">
    <property type="entry name" value="Peptidase_S1_PA"/>
</dbReference>
<accession>A0A1H7YWY5</accession>
<organism evidence="1 2">
    <name type="scientific">Rhodococcus maanshanensis</name>
    <dbReference type="NCBI Taxonomy" id="183556"/>
    <lineage>
        <taxon>Bacteria</taxon>
        <taxon>Bacillati</taxon>
        <taxon>Actinomycetota</taxon>
        <taxon>Actinomycetes</taxon>
        <taxon>Mycobacteriales</taxon>
        <taxon>Nocardiaceae</taxon>
        <taxon>Rhodococcus</taxon>
    </lineage>
</organism>
<gene>
    <name evidence="1" type="ORF">SAMN05444583_1542</name>
</gene>
<proteinExistence type="predicted"/>
<evidence type="ECO:0000313" key="1">
    <source>
        <dbReference type="EMBL" id="SEM50676.1"/>
    </source>
</evidence>
<dbReference type="EMBL" id="FOAW01000054">
    <property type="protein sequence ID" value="SEM50676.1"/>
    <property type="molecule type" value="Genomic_DNA"/>
</dbReference>
<dbReference type="InterPro" id="IPR013783">
    <property type="entry name" value="Ig-like_fold"/>
</dbReference>
<dbReference type="GO" id="GO:0005975">
    <property type="term" value="P:carbohydrate metabolic process"/>
    <property type="evidence" value="ECO:0007669"/>
    <property type="project" value="UniProtKB-ARBA"/>
</dbReference>
<dbReference type="RefSeq" id="WP_143069533.1">
    <property type="nucleotide sequence ID" value="NZ_FOAW01000054.1"/>
</dbReference>
<dbReference type="SUPFAM" id="SSF50494">
    <property type="entry name" value="Trypsin-like serine proteases"/>
    <property type="match status" value="1"/>
</dbReference>
<keyword evidence="2" id="KW-1185">Reference proteome</keyword>
<reference evidence="2" key="1">
    <citation type="submission" date="2016-10" db="EMBL/GenBank/DDBJ databases">
        <authorList>
            <person name="Varghese N."/>
            <person name="Submissions S."/>
        </authorList>
    </citation>
    <scope>NUCLEOTIDE SEQUENCE [LARGE SCALE GENOMIC DNA]</scope>
    <source>
        <strain evidence="2">DSM 44675</strain>
    </source>
</reference>
<sequence>VNENSRNLSYVVPVGADGTATMNWTPENAGKATVDATFSGRDGVTGSTTTQQLTITAATTTTPKPTTKPPAPDAIMGGQRYTTHLPHEEMSSFCSFGFNGTDDDDHAVAITAGHCDRRRDEAGGFGATWVREGSDGDGDYLGKFDKTVVNGTDYSVIKIDDSVAKRFENNFVDTHGGDPLAITGTADPVVGAPVCKSGTMTGFTCGKITAINQYVTGANFSGAVIVTLRDSFVSTLCVIPGDSGGSIVTGTKALGITSSGNGGACNSSSHTWGQPINAILAANPGLKIRTN</sequence>
<dbReference type="AlphaFoldDB" id="A0A1H7YWY5"/>